<name>A0A1Q5Q465_9ACTO</name>
<keyword evidence="3" id="KW-1185">Reference proteome</keyword>
<keyword evidence="1" id="KW-1133">Transmembrane helix</keyword>
<dbReference type="EMBL" id="MQVR01000016">
    <property type="protein sequence ID" value="OKL54440.1"/>
    <property type="molecule type" value="Genomic_DNA"/>
</dbReference>
<comment type="caution">
    <text evidence="2">The sequence shown here is derived from an EMBL/GenBank/DDBJ whole genome shotgun (WGS) entry which is preliminary data.</text>
</comment>
<evidence type="ECO:0000256" key="1">
    <source>
        <dbReference type="SAM" id="Phobius"/>
    </source>
</evidence>
<organism evidence="2 3">
    <name type="scientific">Bowdeniella nasicola</name>
    <dbReference type="NCBI Taxonomy" id="208480"/>
    <lineage>
        <taxon>Bacteria</taxon>
        <taxon>Bacillati</taxon>
        <taxon>Actinomycetota</taxon>
        <taxon>Actinomycetes</taxon>
        <taxon>Actinomycetales</taxon>
        <taxon>Actinomycetaceae</taxon>
        <taxon>Bowdeniella</taxon>
    </lineage>
</organism>
<dbReference type="AlphaFoldDB" id="A0A1Q5Q465"/>
<sequence length="231" mass="24718">MSVKSAAARYREEIGEVRAVYRDRPSLLFALILGGVWLLFTVFTLINPGETFVLAIAPSVIFAVICGLIYLYMGGEALIIAERGVLIGSAAPGLRPYVIRYEQIAPGSVVPVTGARHYSHAIGTGVVPQSTVRRNFWTSQGVHFVGPSPREARRHKPLVAPFLDAPVNPTDGRTMWFAGTGSSSPHEAVRHIAEAARRAGLNELAERTQQAGLVALDADPKNGGGRLPGVA</sequence>
<feature type="transmembrane region" description="Helical" evidence="1">
    <location>
        <begin position="27"/>
        <end position="46"/>
    </location>
</feature>
<evidence type="ECO:0000313" key="2">
    <source>
        <dbReference type="EMBL" id="OKL54440.1"/>
    </source>
</evidence>
<feature type="transmembrane region" description="Helical" evidence="1">
    <location>
        <begin position="52"/>
        <end position="73"/>
    </location>
</feature>
<dbReference type="Proteomes" id="UP000185628">
    <property type="component" value="Unassembled WGS sequence"/>
</dbReference>
<keyword evidence="1" id="KW-0472">Membrane</keyword>
<dbReference type="OrthoDB" id="5150223at2"/>
<reference evidence="3" key="1">
    <citation type="submission" date="2016-12" db="EMBL/GenBank/DDBJ databases">
        <authorList>
            <person name="Meng X."/>
        </authorList>
    </citation>
    <scope>NUCLEOTIDE SEQUENCE [LARGE SCALE GENOMIC DNA]</scope>
    <source>
        <strain evidence="3">DSM 19116</strain>
    </source>
</reference>
<protein>
    <submittedName>
        <fullName evidence="2">Uncharacterized protein</fullName>
    </submittedName>
</protein>
<dbReference type="RefSeq" id="WP_073716140.1">
    <property type="nucleotide sequence ID" value="NZ_MQVR01000016.1"/>
</dbReference>
<keyword evidence="1" id="KW-0812">Transmembrane</keyword>
<gene>
    <name evidence="2" type="ORF">BSZ39_04235</name>
</gene>
<evidence type="ECO:0000313" key="3">
    <source>
        <dbReference type="Proteomes" id="UP000185628"/>
    </source>
</evidence>
<proteinExistence type="predicted"/>
<accession>A0A1Q5Q465</accession>